<dbReference type="PROSITE" id="PS00435">
    <property type="entry name" value="PEROXIDASE_1"/>
    <property type="match status" value="1"/>
</dbReference>
<feature type="binding site" evidence="14">
    <location>
        <position position="256"/>
    </location>
    <ligand>
        <name>Ca(2+)</name>
        <dbReference type="ChEBI" id="CHEBI:29108"/>
        <label>2</label>
    </ligand>
</feature>
<evidence type="ECO:0000256" key="13">
    <source>
        <dbReference type="PIRSR" id="PIRSR600823-2"/>
    </source>
</evidence>
<dbReference type="EC" id="1.11.1.7" evidence="4 17"/>
<feature type="binding site" evidence="13">
    <location>
        <position position="160"/>
    </location>
    <ligand>
        <name>substrate</name>
    </ligand>
</feature>
<dbReference type="InterPro" id="IPR019794">
    <property type="entry name" value="Peroxidases_AS"/>
</dbReference>
<dbReference type="InterPro" id="IPR002016">
    <property type="entry name" value="Haem_peroxidase"/>
</dbReference>
<reference evidence="19 20" key="1">
    <citation type="submission" date="2020-04" db="EMBL/GenBank/DDBJ databases">
        <title>Plant Genome Project.</title>
        <authorList>
            <person name="Zhang R.-G."/>
        </authorList>
    </citation>
    <scope>NUCLEOTIDE SEQUENCE [LARGE SCALE GENOMIC DNA]</scope>
    <source>
        <strain evidence="19">YNK0</strain>
        <tissue evidence="19">Leaf</tissue>
    </source>
</reference>
<evidence type="ECO:0000256" key="6">
    <source>
        <dbReference type="ARBA" id="ARBA00022617"/>
    </source>
</evidence>
<dbReference type="Pfam" id="PF00141">
    <property type="entry name" value="peroxidase"/>
    <property type="match status" value="1"/>
</dbReference>
<dbReference type="GO" id="GO:0020037">
    <property type="term" value="F:heme binding"/>
    <property type="evidence" value="ECO:0007669"/>
    <property type="project" value="UniProtKB-UniRule"/>
</dbReference>
<dbReference type="GO" id="GO:0042744">
    <property type="term" value="P:hydrogen peroxide catabolic process"/>
    <property type="evidence" value="ECO:0007669"/>
    <property type="project" value="UniProtKB-KW"/>
</dbReference>
<comment type="similarity">
    <text evidence="17">Belongs to the peroxidase family. Classical plant (class III) peroxidase subfamily.</text>
</comment>
<evidence type="ECO:0000256" key="2">
    <source>
        <dbReference type="ARBA" id="ARBA00002322"/>
    </source>
</evidence>
<comment type="caution">
    <text evidence="19">The sequence shown here is derived from an EMBL/GenBank/DDBJ whole genome shotgun (WGS) entry which is preliminary data.</text>
</comment>
<keyword evidence="14 17" id="KW-0106">Calcium</keyword>
<feature type="domain" description="Plant heme peroxidase family profile" evidence="18">
    <location>
        <begin position="25"/>
        <end position="317"/>
    </location>
</feature>
<evidence type="ECO:0000256" key="5">
    <source>
        <dbReference type="ARBA" id="ARBA00022559"/>
    </source>
</evidence>
<evidence type="ECO:0000256" key="9">
    <source>
        <dbReference type="ARBA" id="ARBA00023004"/>
    </source>
</evidence>
<evidence type="ECO:0000256" key="3">
    <source>
        <dbReference type="ARBA" id="ARBA00006873"/>
    </source>
</evidence>
<feature type="signal peptide" evidence="17">
    <location>
        <begin position="1"/>
        <end position="25"/>
    </location>
</feature>
<dbReference type="SUPFAM" id="SSF48113">
    <property type="entry name" value="Heme-dependent peroxidases"/>
    <property type="match status" value="1"/>
</dbReference>
<dbReference type="OrthoDB" id="2113341at2759"/>
<evidence type="ECO:0000256" key="8">
    <source>
        <dbReference type="ARBA" id="ARBA00023002"/>
    </source>
</evidence>
<keyword evidence="11 17" id="KW-0376">Hydrogen peroxide</keyword>
<name>A0A835CYC9_TETSI</name>
<keyword evidence="10 16" id="KW-1015">Disulfide bond</keyword>
<dbReference type="GO" id="GO:0005576">
    <property type="term" value="C:extracellular region"/>
    <property type="evidence" value="ECO:0007669"/>
    <property type="project" value="UniProtKB-SubCell"/>
</dbReference>
<dbReference type="FunFam" id="1.10.520.10:FF:000008">
    <property type="entry name" value="Peroxidase"/>
    <property type="match status" value="1"/>
</dbReference>
<dbReference type="GO" id="GO:0046872">
    <property type="term" value="F:metal ion binding"/>
    <property type="evidence" value="ECO:0007669"/>
    <property type="project" value="UniProtKB-UniRule"/>
</dbReference>
<dbReference type="OMA" id="RNSCPRA"/>
<feature type="binding site" evidence="14">
    <location>
        <position position="88"/>
    </location>
    <ligand>
        <name>Ca(2+)</name>
        <dbReference type="ChEBI" id="CHEBI:29108"/>
        <label>1</label>
    </ligand>
</feature>
<evidence type="ECO:0000256" key="14">
    <source>
        <dbReference type="PIRSR" id="PIRSR600823-3"/>
    </source>
</evidence>
<comment type="subcellular location">
    <subcellularLocation>
        <location evidence="17">Secreted</location>
    </subcellularLocation>
</comment>
<comment type="similarity">
    <text evidence="3">Belongs to the peroxidase family. Ascorbate peroxidase subfamily.</text>
</comment>
<gene>
    <name evidence="19" type="ORF">HHK36_031651</name>
</gene>
<protein>
    <recommendedName>
        <fullName evidence="4 17">Peroxidase</fullName>
        <ecNumber evidence="4 17">1.11.1.7</ecNumber>
    </recommendedName>
</protein>
<dbReference type="PRINTS" id="PR00461">
    <property type="entry name" value="PLPEROXIDASE"/>
</dbReference>
<feature type="binding site" evidence="14">
    <location>
        <position position="72"/>
    </location>
    <ligand>
        <name>Ca(2+)</name>
        <dbReference type="ChEBI" id="CHEBI:29108"/>
        <label>1</label>
    </ligand>
</feature>
<dbReference type="InterPro" id="IPR010255">
    <property type="entry name" value="Haem_peroxidase_sf"/>
</dbReference>
<dbReference type="InterPro" id="IPR033905">
    <property type="entry name" value="Secretory_peroxidase"/>
</dbReference>
<dbReference type="GO" id="GO:0140825">
    <property type="term" value="F:lactoperoxidase activity"/>
    <property type="evidence" value="ECO:0007669"/>
    <property type="project" value="UniProtKB-EC"/>
</dbReference>
<dbReference type="CDD" id="cd00693">
    <property type="entry name" value="secretory_peroxidase"/>
    <property type="match status" value="1"/>
</dbReference>
<dbReference type="AlphaFoldDB" id="A0A835CYC9"/>
<feature type="binding site" evidence="14">
    <location>
        <position position="67"/>
    </location>
    <ligand>
        <name>Ca(2+)</name>
        <dbReference type="ChEBI" id="CHEBI:29108"/>
        <label>1</label>
    </ligand>
</feature>
<feature type="chain" id="PRO_5033095034" description="Peroxidase" evidence="17">
    <location>
        <begin position="26"/>
        <end position="317"/>
    </location>
</feature>
<feature type="binding site" evidence="14">
    <location>
        <position position="74"/>
    </location>
    <ligand>
        <name>Ca(2+)</name>
        <dbReference type="ChEBI" id="CHEBI:29108"/>
        <label>1</label>
    </ligand>
</feature>
<evidence type="ECO:0000256" key="16">
    <source>
        <dbReference type="PIRSR" id="PIRSR600823-5"/>
    </source>
</evidence>
<comment type="cofactor">
    <cofactor evidence="14 17">
        <name>Ca(2+)</name>
        <dbReference type="ChEBI" id="CHEBI:29108"/>
    </cofactor>
    <text evidence="14 17">Binds 2 calcium ions per subunit.</text>
</comment>
<comment type="function">
    <text evidence="2">Removal of H(2)O(2), oxidation of toxic reductants, biosynthesis and degradation of lignin, suberization, auxin catabolism, response to environmental stresses such as wounding, pathogen attack and oxidative stress. These functions might be dependent on each isozyme/isoform in each plant tissue.</text>
</comment>
<comment type="catalytic activity">
    <reaction evidence="1 17">
        <text>2 a phenolic donor + H2O2 = 2 a phenolic radical donor + 2 H2O</text>
        <dbReference type="Rhea" id="RHEA:56136"/>
        <dbReference type="ChEBI" id="CHEBI:15377"/>
        <dbReference type="ChEBI" id="CHEBI:16240"/>
        <dbReference type="ChEBI" id="CHEBI:139520"/>
        <dbReference type="ChEBI" id="CHEBI:139521"/>
        <dbReference type="EC" id="1.11.1.7"/>
    </reaction>
</comment>
<evidence type="ECO:0000256" key="17">
    <source>
        <dbReference type="RuleBase" id="RU362060"/>
    </source>
</evidence>
<comment type="cofactor">
    <cofactor evidence="14 17">
        <name>heme b</name>
        <dbReference type="ChEBI" id="CHEBI:60344"/>
    </cofactor>
    <text evidence="14 17">Binds 1 heme b (iron(II)-protoporphyrin IX) group per subunit.</text>
</comment>
<evidence type="ECO:0000256" key="11">
    <source>
        <dbReference type="ARBA" id="ARBA00023324"/>
    </source>
</evidence>
<organism evidence="19 20">
    <name type="scientific">Tetracentron sinense</name>
    <name type="common">Spur-leaf</name>
    <dbReference type="NCBI Taxonomy" id="13715"/>
    <lineage>
        <taxon>Eukaryota</taxon>
        <taxon>Viridiplantae</taxon>
        <taxon>Streptophyta</taxon>
        <taxon>Embryophyta</taxon>
        <taxon>Tracheophyta</taxon>
        <taxon>Spermatophyta</taxon>
        <taxon>Magnoliopsida</taxon>
        <taxon>Trochodendrales</taxon>
        <taxon>Trochodendraceae</taxon>
        <taxon>Tetracentron</taxon>
    </lineage>
</organism>
<dbReference type="Gene3D" id="1.10.520.10">
    <property type="match status" value="1"/>
</dbReference>
<feature type="disulfide bond" evidence="16">
    <location>
        <begin position="195"/>
        <end position="227"/>
    </location>
</feature>
<accession>A0A835CYC9</accession>
<keyword evidence="9 14" id="KW-0408">Iron</keyword>
<evidence type="ECO:0000256" key="4">
    <source>
        <dbReference type="ARBA" id="ARBA00012313"/>
    </source>
</evidence>
<proteinExistence type="inferred from homology"/>
<evidence type="ECO:0000259" key="18">
    <source>
        <dbReference type="PROSITE" id="PS50873"/>
    </source>
</evidence>
<keyword evidence="8 17" id="KW-0560">Oxidoreductase</keyword>
<dbReference type="Proteomes" id="UP000655225">
    <property type="component" value="Unassembled WGS sequence"/>
</dbReference>
<feature type="binding site" evidence="14">
    <location>
        <position position="240"/>
    </location>
    <ligand>
        <name>Ca(2+)</name>
        <dbReference type="ChEBI" id="CHEBI:29108"/>
        <label>2</label>
    </ligand>
</feature>
<feature type="disulfide bond" evidence="16">
    <location>
        <begin position="35"/>
        <end position="114"/>
    </location>
</feature>
<evidence type="ECO:0000313" key="20">
    <source>
        <dbReference type="Proteomes" id="UP000655225"/>
    </source>
</evidence>
<sequence length="317" mass="34519">MNLLMAVLLSALPILVALLANTALSLEFHFYRNSCPQAEMVQRKIVKQHFNKDPSLSAGLLRLHFHDCFTRGCDASVLLDSKGDNVAEKEASLNLSPRGFEVIDEIKLELEKQCKGVVSCADILALATRDGVALSGGSSYHIPTGRRNGTISTIGDVQLPGPSFSIDAALSALINLDLDDLTTLLGAHSIGFCHCGFFVDRLYNFEGTGLPDPDLDPGLLDSLQKKCPIPINQIFNISIDPTVFMTPMTKTPFNLDSSFYRGVLDGEAILLLDQELAFTDVTRTLALTYINKPNVFRGKFSKAMIKLGNANVLTGRD</sequence>
<feature type="disulfide bond" evidence="16">
    <location>
        <begin position="68"/>
        <end position="73"/>
    </location>
</feature>
<dbReference type="Gene3D" id="1.10.420.10">
    <property type="entry name" value="Peroxidase, domain 2"/>
    <property type="match status" value="1"/>
</dbReference>
<feature type="active site" description="Proton acceptor" evidence="12">
    <location>
        <position position="66"/>
    </location>
</feature>
<evidence type="ECO:0000256" key="10">
    <source>
        <dbReference type="ARBA" id="ARBA00023157"/>
    </source>
</evidence>
<dbReference type="PROSITE" id="PS50873">
    <property type="entry name" value="PEROXIDASE_4"/>
    <property type="match status" value="1"/>
</dbReference>
<feature type="binding site" description="axial binding residue" evidence="14">
    <location>
        <position position="188"/>
    </location>
    <ligand>
        <name>heme b</name>
        <dbReference type="ChEBI" id="CHEBI:60344"/>
    </ligand>
    <ligandPart>
        <name>Fe</name>
        <dbReference type="ChEBI" id="CHEBI:18248"/>
    </ligandPart>
</feature>
<keyword evidence="6 17" id="KW-0349">Heme</keyword>
<evidence type="ECO:0000256" key="12">
    <source>
        <dbReference type="PIRSR" id="PIRSR600823-1"/>
    </source>
</evidence>
<evidence type="ECO:0000256" key="1">
    <source>
        <dbReference type="ARBA" id="ARBA00000189"/>
    </source>
</evidence>
<dbReference type="GO" id="GO:0006979">
    <property type="term" value="P:response to oxidative stress"/>
    <property type="evidence" value="ECO:0007669"/>
    <property type="project" value="UniProtKB-UniRule"/>
</dbReference>
<feature type="binding site" evidence="14">
    <location>
        <position position="76"/>
    </location>
    <ligand>
        <name>Ca(2+)</name>
        <dbReference type="ChEBI" id="CHEBI:29108"/>
        <label>1</label>
    </ligand>
</feature>
<dbReference type="PANTHER" id="PTHR31235">
    <property type="entry name" value="PEROXIDASE 25-RELATED"/>
    <property type="match status" value="1"/>
</dbReference>
<dbReference type="InterPro" id="IPR019793">
    <property type="entry name" value="Peroxidases_heam-ligand_BS"/>
</dbReference>
<keyword evidence="17" id="KW-0732">Signal</keyword>
<feature type="binding site" evidence="14">
    <location>
        <position position="251"/>
    </location>
    <ligand>
        <name>Ca(2+)</name>
        <dbReference type="ChEBI" id="CHEBI:29108"/>
        <label>2</label>
    </ligand>
</feature>
<evidence type="ECO:0000256" key="7">
    <source>
        <dbReference type="ARBA" id="ARBA00022723"/>
    </source>
</evidence>
<dbReference type="FunFam" id="1.10.420.10:FF:000001">
    <property type="entry name" value="Peroxidase"/>
    <property type="match status" value="1"/>
</dbReference>
<dbReference type="InterPro" id="IPR000823">
    <property type="entry name" value="Peroxidase_pln"/>
</dbReference>
<keyword evidence="17" id="KW-0964">Secreted</keyword>
<dbReference type="PRINTS" id="PR00458">
    <property type="entry name" value="PEROXIDASE"/>
</dbReference>
<evidence type="ECO:0000256" key="15">
    <source>
        <dbReference type="PIRSR" id="PIRSR600823-4"/>
    </source>
</evidence>
<evidence type="ECO:0000313" key="19">
    <source>
        <dbReference type="EMBL" id="KAF8376675.1"/>
    </source>
</evidence>
<dbReference type="EMBL" id="JABCRI010000149">
    <property type="protein sequence ID" value="KAF8376675.1"/>
    <property type="molecule type" value="Genomic_DNA"/>
</dbReference>
<dbReference type="PROSITE" id="PS00436">
    <property type="entry name" value="PEROXIDASE_2"/>
    <property type="match status" value="1"/>
</dbReference>
<keyword evidence="5 17" id="KW-0575">Peroxidase</keyword>
<feature type="site" description="Transition state stabilizer" evidence="15">
    <location>
        <position position="62"/>
    </location>
</feature>
<keyword evidence="7 14" id="KW-0479">Metal-binding</keyword>
<keyword evidence="20" id="KW-1185">Reference proteome</keyword>